<evidence type="ECO:0008006" key="4">
    <source>
        <dbReference type="Google" id="ProtNLM"/>
    </source>
</evidence>
<feature type="transmembrane region" description="Helical" evidence="1">
    <location>
        <begin position="70"/>
        <end position="92"/>
    </location>
</feature>
<evidence type="ECO:0000313" key="3">
    <source>
        <dbReference type="Proteomes" id="UP000221165"/>
    </source>
</evidence>
<reference evidence="2 3" key="1">
    <citation type="journal article" date="2017" name="Int. J. Parasitol.">
        <title>The genome of the protozoan parasite Cystoisospora suis and a reverse vaccinology approach to identify vaccine candidates.</title>
        <authorList>
            <person name="Palmieri N."/>
            <person name="Shrestha A."/>
            <person name="Ruttkowski B."/>
            <person name="Beck T."/>
            <person name="Vogl C."/>
            <person name="Tomley F."/>
            <person name="Blake D.P."/>
            <person name="Joachim A."/>
        </authorList>
    </citation>
    <scope>NUCLEOTIDE SEQUENCE [LARGE SCALE GENOMIC DNA]</scope>
    <source>
        <strain evidence="2 3">Wien I</strain>
    </source>
</reference>
<dbReference type="GeneID" id="94433908"/>
<comment type="caution">
    <text evidence="2">The sequence shown here is derived from an EMBL/GenBank/DDBJ whole genome shotgun (WGS) entry which is preliminary data.</text>
</comment>
<keyword evidence="3" id="KW-1185">Reference proteome</keyword>
<protein>
    <recommendedName>
        <fullName evidence="4">Transmembrane protein</fullName>
    </recommendedName>
</protein>
<feature type="transmembrane region" description="Helical" evidence="1">
    <location>
        <begin position="31"/>
        <end position="50"/>
    </location>
</feature>
<accession>A0A2C6KGI9</accession>
<keyword evidence="1" id="KW-0472">Membrane</keyword>
<keyword evidence="1" id="KW-1133">Transmembrane helix</keyword>
<proteinExistence type="predicted"/>
<evidence type="ECO:0000256" key="1">
    <source>
        <dbReference type="SAM" id="Phobius"/>
    </source>
</evidence>
<keyword evidence="1" id="KW-0812">Transmembrane</keyword>
<evidence type="ECO:0000313" key="2">
    <source>
        <dbReference type="EMBL" id="PHJ15595.1"/>
    </source>
</evidence>
<sequence length="131" mass="15364">MQTHNTHIYHHTSTIVTSTYAPFIHHPNNCLSYSFLLLLLLNLFLTRKLLFRNAIYQVDLLLSSPLYLSFLRLSFFFSFFVFLFVHFLSFFLSHLSSLSPFLSHPFSLSHSIFLSYSLCVSDRLEESFGRV</sequence>
<gene>
    <name evidence="2" type="ORF">CSUI_010594</name>
</gene>
<organism evidence="2 3">
    <name type="scientific">Cystoisospora suis</name>
    <dbReference type="NCBI Taxonomy" id="483139"/>
    <lineage>
        <taxon>Eukaryota</taxon>
        <taxon>Sar</taxon>
        <taxon>Alveolata</taxon>
        <taxon>Apicomplexa</taxon>
        <taxon>Conoidasida</taxon>
        <taxon>Coccidia</taxon>
        <taxon>Eucoccidiorida</taxon>
        <taxon>Eimeriorina</taxon>
        <taxon>Sarcocystidae</taxon>
        <taxon>Cystoisospora</taxon>
    </lineage>
</organism>
<name>A0A2C6KGI9_9APIC</name>
<dbReference type="Proteomes" id="UP000221165">
    <property type="component" value="Unassembled WGS sequence"/>
</dbReference>
<dbReference type="EMBL" id="MIGC01007828">
    <property type="protein sequence ID" value="PHJ15595.1"/>
    <property type="molecule type" value="Genomic_DNA"/>
</dbReference>
<dbReference type="AlphaFoldDB" id="A0A2C6KGI9"/>
<dbReference type="RefSeq" id="XP_067917327.1">
    <property type="nucleotide sequence ID" value="XM_068070697.1"/>
</dbReference>
<dbReference type="VEuPathDB" id="ToxoDB:CSUI_010594"/>